<name>A0A397PGW0_9SPHN</name>
<evidence type="ECO:0000313" key="2">
    <source>
        <dbReference type="Proteomes" id="UP000266568"/>
    </source>
</evidence>
<organism evidence="1 2">
    <name type="scientific">Hephaestia caeni</name>
    <dbReference type="NCBI Taxonomy" id="645617"/>
    <lineage>
        <taxon>Bacteria</taxon>
        <taxon>Pseudomonadati</taxon>
        <taxon>Pseudomonadota</taxon>
        <taxon>Alphaproteobacteria</taxon>
        <taxon>Sphingomonadales</taxon>
        <taxon>Sphingomonadaceae</taxon>
        <taxon>Hephaestia</taxon>
    </lineage>
</organism>
<keyword evidence="2" id="KW-1185">Reference proteome</keyword>
<gene>
    <name evidence="1" type="ORF">DFR49_0938</name>
</gene>
<accession>A0A397PGW0</accession>
<reference evidence="1 2" key="1">
    <citation type="submission" date="2018-08" db="EMBL/GenBank/DDBJ databases">
        <title>Genomic Encyclopedia of Type Strains, Phase IV (KMG-IV): sequencing the most valuable type-strain genomes for metagenomic binning, comparative biology and taxonomic classification.</title>
        <authorList>
            <person name="Goeker M."/>
        </authorList>
    </citation>
    <scope>NUCLEOTIDE SEQUENCE [LARGE SCALE GENOMIC DNA]</scope>
    <source>
        <strain evidence="1 2">DSM 25527</strain>
    </source>
</reference>
<dbReference type="OrthoDB" id="7492875at2"/>
<dbReference type="AlphaFoldDB" id="A0A397PGW0"/>
<dbReference type="Proteomes" id="UP000266568">
    <property type="component" value="Unassembled WGS sequence"/>
</dbReference>
<dbReference type="EMBL" id="QXDC01000002">
    <property type="protein sequence ID" value="RIA46397.1"/>
    <property type="molecule type" value="Genomic_DNA"/>
</dbReference>
<sequence>MSRKLKSDDWLAVPHALERTAAESLGRLHDLGCLYRDAHRAIAAEYGPGALPALLSPQSVSDLLSMSIDGGGKLLGRTASANLLVEIAQRRSWRLFLAPDIAIAFAYMQPKHRSRKRSGI</sequence>
<dbReference type="RefSeq" id="WP_119034614.1">
    <property type="nucleotide sequence ID" value="NZ_QXDC01000002.1"/>
</dbReference>
<protein>
    <submittedName>
        <fullName evidence="1">Uncharacterized protein</fullName>
    </submittedName>
</protein>
<comment type="caution">
    <text evidence="1">The sequence shown here is derived from an EMBL/GenBank/DDBJ whole genome shotgun (WGS) entry which is preliminary data.</text>
</comment>
<evidence type="ECO:0000313" key="1">
    <source>
        <dbReference type="EMBL" id="RIA46397.1"/>
    </source>
</evidence>
<proteinExistence type="predicted"/>